<protein>
    <submittedName>
        <fullName evidence="1">Uncharacterized protein</fullName>
    </submittedName>
</protein>
<dbReference type="EMBL" id="BJUG01000001">
    <property type="protein sequence ID" value="GEK36003.1"/>
    <property type="molecule type" value="Genomic_DNA"/>
</dbReference>
<accession>A0A249SGM9</accession>
<dbReference type="KEGG" id="eth:CK496_02105"/>
<dbReference type="Pfam" id="PF03123">
    <property type="entry name" value="CAT_RBD"/>
    <property type="match status" value="1"/>
</dbReference>
<name>A0A249SGM9_ENTTH</name>
<sequence length="53" mass="5937">MQVILILNHNAVVARSKKGEWVLIRRGIGFGKKVGDLVEPKNVECMYQKISIG</sequence>
<comment type="caution">
    <text evidence="1">The sequence shown here is derived from an EMBL/GenBank/DDBJ whole genome shotgun (WGS) entry which is preliminary data.</text>
</comment>
<reference evidence="1 2" key="1">
    <citation type="submission" date="2019-07" db="EMBL/GenBank/DDBJ databases">
        <title>Whole genome shotgun sequence of Enterococcus thailandicus NBRC 101867.</title>
        <authorList>
            <person name="Hosoyama A."/>
            <person name="Uohara A."/>
            <person name="Ohji S."/>
            <person name="Ichikawa N."/>
        </authorList>
    </citation>
    <scope>NUCLEOTIDE SEQUENCE [LARGE SCALE GENOMIC DNA]</scope>
    <source>
        <strain evidence="1 2">NBRC 101867</strain>
    </source>
</reference>
<proteinExistence type="predicted"/>
<dbReference type="InterPro" id="IPR004341">
    <property type="entry name" value="CAT_RNA-bd_dom"/>
</dbReference>
<dbReference type="AlphaFoldDB" id="A0A249SGM9"/>
<dbReference type="Gene3D" id="2.30.24.10">
    <property type="entry name" value="CAT RNA-binding domain"/>
    <property type="match status" value="1"/>
</dbReference>
<dbReference type="GO" id="GO:0003723">
    <property type="term" value="F:RNA binding"/>
    <property type="evidence" value="ECO:0007669"/>
    <property type="project" value="InterPro"/>
</dbReference>
<evidence type="ECO:0000313" key="2">
    <source>
        <dbReference type="Proteomes" id="UP000321361"/>
    </source>
</evidence>
<dbReference type="OrthoDB" id="9813552at2"/>
<organism evidence="1 2">
    <name type="scientific">Enterococcus thailandicus</name>
    <dbReference type="NCBI Taxonomy" id="417368"/>
    <lineage>
        <taxon>Bacteria</taxon>
        <taxon>Bacillati</taxon>
        <taxon>Bacillota</taxon>
        <taxon>Bacilli</taxon>
        <taxon>Lactobacillales</taxon>
        <taxon>Enterococcaceae</taxon>
        <taxon>Enterococcus</taxon>
    </lineage>
</organism>
<dbReference type="SMART" id="SM01061">
    <property type="entry name" value="CAT_RBD"/>
    <property type="match status" value="1"/>
</dbReference>
<dbReference type="SUPFAM" id="SSF50151">
    <property type="entry name" value="SacY-like RNA-binding domain"/>
    <property type="match status" value="1"/>
</dbReference>
<evidence type="ECO:0000313" key="1">
    <source>
        <dbReference type="EMBL" id="GEK36003.1"/>
    </source>
</evidence>
<dbReference type="InterPro" id="IPR036650">
    <property type="entry name" value="CAT_RNA-bd_dom_sf"/>
</dbReference>
<gene>
    <name evidence="1" type="ORF">ETH01_02900</name>
</gene>
<dbReference type="Proteomes" id="UP000321361">
    <property type="component" value="Unassembled WGS sequence"/>
</dbReference>